<evidence type="ECO:0000313" key="5">
    <source>
        <dbReference type="EMBL" id="WAP70477.1"/>
    </source>
</evidence>
<feature type="domain" description="Hydantoinase A/oxoprolinase" evidence="2">
    <location>
        <begin position="219"/>
        <end position="507"/>
    </location>
</feature>
<feature type="domain" description="Hydantoinase/oxoprolinase N-terminal" evidence="4">
    <location>
        <begin position="21"/>
        <end position="198"/>
    </location>
</feature>
<name>A0ABY7C312_9HYPH</name>
<gene>
    <name evidence="5" type="ORF">OH818_10760</name>
</gene>
<reference evidence="5" key="1">
    <citation type="submission" date="2022-12" db="EMBL/GenBank/DDBJ databases">
        <title>Jiella pelagia sp. nov., isolated from phosphonate enriched culture of Northwest Pacific surface seawater.</title>
        <authorList>
            <person name="Shin D.Y."/>
            <person name="Hwang C.Y."/>
        </authorList>
    </citation>
    <scope>NUCLEOTIDE SEQUENCE</scope>
    <source>
        <strain evidence="5">HL-NP1</strain>
    </source>
</reference>
<evidence type="ECO:0000259" key="3">
    <source>
        <dbReference type="Pfam" id="PF02538"/>
    </source>
</evidence>
<dbReference type="InterPro" id="IPR045079">
    <property type="entry name" value="Oxoprolinase-like"/>
</dbReference>
<dbReference type="EMBL" id="CP114029">
    <property type="protein sequence ID" value="WAP70477.1"/>
    <property type="molecule type" value="Genomic_DNA"/>
</dbReference>
<dbReference type="InterPro" id="IPR002821">
    <property type="entry name" value="Hydantoinase_A"/>
</dbReference>
<dbReference type="Proteomes" id="UP001164020">
    <property type="component" value="Chromosome"/>
</dbReference>
<comment type="similarity">
    <text evidence="1">Belongs to the oxoprolinase family.</text>
</comment>
<dbReference type="InterPro" id="IPR003692">
    <property type="entry name" value="Hydantoinase_B"/>
</dbReference>
<sequence length="1337" mass="141983">MHAEAQPNTASAAARDGRWDFFVDRGGTFTDVIGKAPDGSVHPRKLLSENPGVYDDAALEGIRQTLGIETGGAIPPGRIGTVRMGTTVATNALLERKGDKTLLLITRGFRDALKIAYQARPDIFAKEIVLPEQLYTRVAEVPERVLADGTVEVALDEAATAEALAAAKAEGIDAVAIVFMHSWHYGEHEARAKQLAEAAGFSQISVSHEVSPLVKLVGRGDTTVVDAYLTPILRRYVDKVAGALGAETGDAEAPSLQFMMSSGGLTAAEMFQGKDAILSGPAGGVVGMAETAKAAGFAEVIGFDMGGTSTDVTHYAGAYERALDSEVAGVRIRAPMLRIHTVAAGGGSILAVDQGRFQVGPASAGANPGPAAYGRGGPLTVTDANVMLGKLKPELFPAVFGPNQDQPLNVAVVREKFAELTEKLGDGRSAEQVAEGFLTIAVENMANAIKKISVQRGYDVSKYLLNSFGGAGGQHACLVADALSMESVLIHPMSGLLSAYGIGLSSLFSSRSQALVVELADAAKPEIEALAGRLAGETSGEIETQGVPFGGHDTEVLLQLRYDGTDTTLPVIYDGSLEKAREGFEAAHKGQFGFVYPGRAITVENVSVETSERPKETTEGVAALAEKFEADAAETGRFFTGGESRDAAIIRRENFGPGARVKGPALIVEPNQTIVVEPGWAAETTAENDVLLKRIEKKPRLAALGTGSSASGGRDGAGADPVLLEVFNNLFMSIAEQMGVTLQNTASSVNIKERLDFSCAVFDHTGALVANAPHMPVHLGSMDRSVEAIIAQNEGRIRPGDVFALNAPYNGGTHLPDITVVTPVFDDAKDHILFYVASRGHHADVGGIAPGSMTPRATKVDEEGVLIDNLKLVDEGTFQEDELRRVLTDHPYPARNPDQNVADLKAQIAANEKGVAELRRMVENFGLDTVQAYMDFVQDNAAEAVRELIARLDDCSCDYPTDSGQVIKVKITIDKESREATVDFTGTSPSIANNFNAPEPVTRAAVLYVFRVMVEKPIPMNAGCLRPVKIVVPEGSMLKPRYPAAVVAGNVETSQHVTNALFAAFGALANSQGSMNNLTFGDERYQYYETICSGSPAGRMNDGTSFAGTSGVHVHMTNSRLTDPEILEMRYPVVLEDFHIREGSGGGGEMRGGDGTRRAIRFLREMNCAILSSHRTQPPKGICGGEAGEMGRTEVRRLDGSLEELAGCDQTVLAAGEAVIVTTPTPGGTAPAAERCSSITSRRRMTGAVRLMPSPLVAVCQGLDAPCSMARRGGAASSLRDHLPIHAKRLAIASSGKSRSLPLLQRQFRQGMKNILLISAHRLWRLRSIMSVCPEER</sequence>
<organism evidence="5 6">
    <name type="scientific">Jiella pelagia</name>
    <dbReference type="NCBI Taxonomy" id="2986949"/>
    <lineage>
        <taxon>Bacteria</taxon>
        <taxon>Pseudomonadati</taxon>
        <taxon>Pseudomonadota</taxon>
        <taxon>Alphaproteobacteria</taxon>
        <taxon>Hyphomicrobiales</taxon>
        <taxon>Aurantimonadaceae</taxon>
        <taxon>Jiella</taxon>
    </lineage>
</organism>
<dbReference type="Pfam" id="PF02538">
    <property type="entry name" value="Hydantoinase_B"/>
    <property type="match status" value="1"/>
</dbReference>
<evidence type="ECO:0000256" key="1">
    <source>
        <dbReference type="ARBA" id="ARBA00010403"/>
    </source>
</evidence>
<dbReference type="Pfam" id="PF05378">
    <property type="entry name" value="Hydant_A_N"/>
    <property type="match status" value="1"/>
</dbReference>
<dbReference type="RefSeq" id="WP_268882971.1">
    <property type="nucleotide sequence ID" value="NZ_CP114029.1"/>
</dbReference>
<protein>
    <submittedName>
        <fullName evidence="5">Hydantoinase B/oxoprolinase family protein</fullName>
    </submittedName>
</protein>
<evidence type="ECO:0000313" key="6">
    <source>
        <dbReference type="Proteomes" id="UP001164020"/>
    </source>
</evidence>
<dbReference type="PANTHER" id="PTHR11365:SF23">
    <property type="entry name" value="HYPOTHETICAL 5-OXOPROLINASE (EUROFUNG)-RELATED"/>
    <property type="match status" value="1"/>
</dbReference>
<dbReference type="InterPro" id="IPR008040">
    <property type="entry name" value="Hydant_A_N"/>
</dbReference>
<evidence type="ECO:0000259" key="4">
    <source>
        <dbReference type="Pfam" id="PF05378"/>
    </source>
</evidence>
<evidence type="ECO:0000259" key="2">
    <source>
        <dbReference type="Pfam" id="PF01968"/>
    </source>
</evidence>
<accession>A0ABY7C312</accession>
<proteinExistence type="inferred from homology"/>
<keyword evidence="6" id="KW-1185">Reference proteome</keyword>
<dbReference type="Pfam" id="PF01968">
    <property type="entry name" value="Hydantoinase_A"/>
    <property type="match status" value="1"/>
</dbReference>
<feature type="domain" description="Hydantoinase B/oxoprolinase" evidence="3">
    <location>
        <begin position="720"/>
        <end position="1228"/>
    </location>
</feature>
<dbReference type="PANTHER" id="PTHR11365">
    <property type="entry name" value="5-OXOPROLINASE RELATED"/>
    <property type="match status" value="1"/>
</dbReference>